<feature type="compositionally biased region" description="Low complexity" evidence="9">
    <location>
        <begin position="264"/>
        <end position="273"/>
    </location>
</feature>
<dbReference type="InterPro" id="IPR008598">
    <property type="entry name" value="Di19_Zn-bd"/>
</dbReference>
<dbReference type="EC" id="2.3.2.27" evidence="3"/>
<evidence type="ECO:0000256" key="5">
    <source>
        <dbReference type="ARBA" id="ARBA00022723"/>
    </source>
</evidence>
<accession>A0A194PLB1</accession>
<dbReference type="GO" id="GO:0061630">
    <property type="term" value="F:ubiquitin protein ligase activity"/>
    <property type="evidence" value="ECO:0007669"/>
    <property type="project" value="UniProtKB-EC"/>
</dbReference>
<dbReference type="PROSITE" id="PS50135">
    <property type="entry name" value="ZF_ZZ_2"/>
    <property type="match status" value="1"/>
</dbReference>
<evidence type="ECO:0000256" key="9">
    <source>
        <dbReference type="SAM" id="MobiDB-lite"/>
    </source>
</evidence>
<feature type="region of interest" description="Disordered" evidence="9">
    <location>
        <begin position="329"/>
        <end position="380"/>
    </location>
</feature>
<feature type="region of interest" description="Disordered" evidence="9">
    <location>
        <begin position="250"/>
        <end position="291"/>
    </location>
</feature>
<dbReference type="Pfam" id="PF00569">
    <property type="entry name" value="ZZ"/>
    <property type="match status" value="1"/>
</dbReference>
<evidence type="ECO:0000256" key="2">
    <source>
        <dbReference type="ARBA" id="ARBA00010938"/>
    </source>
</evidence>
<evidence type="ECO:0000256" key="3">
    <source>
        <dbReference type="ARBA" id="ARBA00012483"/>
    </source>
</evidence>
<dbReference type="GO" id="GO:0023051">
    <property type="term" value="P:regulation of signaling"/>
    <property type="evidence" value="ECO:0007669"/>
    <property type="project" value="UniProtKB-ARBA"/>
</dbReference>
<gene>
    <name evidence="11" type="ORF">RR46_06672</name>
</gene>
<dbReference type="Gene3D" id="3.30.60.90">
    <property type="match status" value="1"/>
</dbReference>
<proteinExistence type="inferred from homology"/>
<feature type="compositionally biased region" description="Pro residues" evidence="9">
    <location>
        <begin position="274"/>
        <end position="288"/>
    </location>
</feature>
<comment type="catalytic activity">
    <reaction evidence="1">
        <text>S-ubiquitinyl-[E2 ubiquitin-conjugating enzyme]-L-cysteine + [acceptor protein]-L-lysine = [E2 ubiquitin-conjugating enzyme]-L-cysteine + N(6)-ubiquitinyl-[acceptor protein]-L-lysine.</text>
        <dbReference type="EC" id="2.3.2.27"/>
    </reaction>
</comment>
<feature type="compositionally biased region" description="Pro residues" evidence="9">
    <location>
        <begin position="331"/>
        <end position="359"/>
    </location>
</feature>
<dbReference type="AlphaFoldDB" id="A0A194PLB1"/>
<keyword evidence="4" id="KW-0808">Transferase</keyword>
<organism evidence="11 12">
    <name type="scientific">Papilio xuthus</name>
    <name type="common">Asian swallowtail butterfly</name>
    <dbReference type="NCBI Taxonomy" id="66420"/>
    <lineage>
        <taxon>Eukaryota</taxon>
        <taxon>Metazoa</taxon>
        <taxon>Ecdysozoa</taxon>
        <taxon>Arthropoda</taxon>
        <taxon>Hexapoda</taxon>
        <taxon>Insecta</taxon>
        <taxon>Pterygota</taxon>
        <taxon>Neoptera</taxon>
        <taxon>Endopterygota</taxon>
        <taxon>Lepidoptera</taxon>
        <taxon>Glossata</taxon>
        <taxon>Ditrysia</taxon>
        <taxon>Papilionoidea</taxon>
        <taxon>Papilionidae</taxon>
        <taxon>Papilioninae</taxon>
        <taxon>Papilio</taxon>
    </lineage>
</organism>
<dbReference type="STRING" id="66420.A0A194PLB1"/>
<evidence type="ECO:0000313" key="12">
    <source>
        <dbReference type="Proteomes" id="UP000053268"/>
    </source>
</evidence>
<dbReference type="EMBL" id="KQ459600">
    <property type="protein sequence ID" value="KPI94221.1"/>
    <property type="molecule type" value="Genomic_DNA"/>
</dbReference>
<dbReference type="PANTHER" id="PTHR12268">
    <property type="entry name" value="E3 UBIQUITIN-PROTEIN LIGASE KCMF1"/>
    <property type="match status" value="1"/>
</dbReference>
<dbReference type="SUPFAM" id="SSF57850">
    <property type="entry name" value="RING/U-box"/>
    <property type="match status" value="1"/>
</dbReference>
<dbReference type="SMART" id="SM00291">
    <property type="entry name" value="ZnF_ZZ"/>
    <property type="match status" value="1"/>
</dbReference>
<evidence type="ECO:0000313" key="11">
    <source>
        <dbReference type="EMBL" id="KPI94221.1"/>
    </source>
</evidence>
<sequence>MNRHEGVSCDSCLKNNFRGRRYKCLICIDYDLCAVCYESGAVTNQHTTEHPMQCILTRSDFDLYYAGESQALEQPQAYTCPFCNRMGFTDTALMEHVTAEHADTTLAVVCPVCASLSGGEPNFVTDDFAGHLTLEHRTGPRDLISFLISFFYRFYFSSHGIRHGGVRRMPASGRGVSRARRTNMQFSDWHVVRSTGGGISSLSPSSRDAVVDPIAELLSQLSGVRRGAGQPGTPSQLQQLQMQLQLERQQATAARQQLERLPRRAATSSSSAAAPPPAAQPAAPPPQPDVSEYTFLLSGFLDATSSASNEEAESRAALLRGLMLASLGRAPPAPPPAQPAPPAQPVPPAPPSQPAPPAQPTQLAQPAQPPPRTKPQPRTKHVLSFSILYIDVNLYVPRRRLRVRTPARGNCLKVGRSAARRAPARPAPRGPASPARPVAHRVTDTTTAVPHYRSTAVLHHGTQGSGTTHNRGTVNSSTTNY</sequence>
<reference evidence="11 12" key="1">
    <citation type="journal article" date="2015" name="Nat. Commun.">
        <title>Outbred genome sequencing and CRISPR/Cas9 gene editing in butterflies.</title>
        <authorList>
            <person name="Li X."/>
            <person name="Fan D."/>
            <person name="Zhang W."/>
            <person name="Liu G."/>
            <person name="Zhang L."/>
            <person name="Zhao L."/>
            <person name="Fang X."/>
            <person name="Chen L."/>
            <person name="Dong Y."/>
            <person name="Chen Y."/>
            <person name="Ding Y."/>
            <person name="Zhao R."/>
            <person name="Feng M."/>
            <person name="Zhu Y."/>
            <person name="Feng Y."/>
            <person name="Jiang X."/>
            <person name="Zhu D."/>
            <person name="Xiang H."/>
            <person name="Feng X."/>
            <person name="Li S."/>
            <person name="Wang J."/>
            <person name="Zhang G."/>
            <person name="Kronforst M.R."/>
            <person name="Wang W."/>
        </authorList>
    </citation>
    <scope>NUCLEOTIDE SEQUENCE [LARGE SCALE GENOMIC DNA]</scope>
    <source>
        <strain evidence="11">Ya'a_city_454_Px</strain>
        <tissue evidence="11">Whole body</tissue>
    </source>
</reference>
<dbReference type="PANTHER" id="PTHR12268:SF13">
    <property type="entry name" value="E3 UBIQUITIN-PROTEIN LIGASE KCMF1"/>
    <property type="match status" value="1"/>
</dbReference>
<dbReference type="GO" id="GO:0010646">
    <property type="term" value="P:regulation of cell communication"/>
    <property type="evidence" value="ECO:0007669"/>
    <property type="project" value="UniProtKB-ARBA"/>
</dbReference>
<evidence type="ECO:0000256" key="8">
    <source>
        <dbReference type="PROSITE-ProRule" id="PRU00228"/>
    </source>
</evidence>
<keyword evidence="6 8" id="KW-0863">Zinc-finger</keyword>
<feature type="region of interest" description="Disordered" evidence="9">
    <location>
        <begin position="459"/>
        <end position="481"/>
    </location>
</feature>
<keyword evidence="5" id="KW-0479">Metal-binding</keyword>
<dbReference type="CDD" id="cd02338">
    <property type="entry name" value="ZZ_PCMF_like"/>
    <property type="match status" value="1"/>
</dbReference>
<evidence type="ECO:0000259" key="10">
    <source>
        <dbReference type="PROSITE" id="PS50135"/>
    </source>
</evidence>
<dbReference type="GO" id="GO:0099536">
    <property type="term" value="P:synaptic signaling"/>
    <property type="evidence" value="ECO:0007669"/>
    <property type="project" value="TreeGrafter"/>
</dbReference>
<evidence type="ECO:0000256" key="1">
    <source>
        <dbReference type="ARBA" id="ARBA00000900"/>
    </source>
</evidence>
<evidence type="ECO:0000256" key="4">
    <source>
        <dbReference type="ARBA" id="ARBA00022679"/>
    </source>
</evidence>
<evidence type="ECO:0000256" key="7">
    <source>
        <dbReference type="ARBA" id="ARBA00022833"/>
    </source>
</evidence>
<dbReference type="GO" id="GO:0008270">
    <property type="term" value="F:zinc ion binding"/>
    <property type="evidence" value="ECO:0007669"/>
    <property type="project" value="UniProtKB-KW"/>
</dbReference>
<dbReference type="InterPro" id="IPR043145">
    <property type="entry name" value="Znf_ZZ_sf"/>
</dbReference>
<name>A0A194PLB1_PAPXU</name>
<dbReference type="PROSITE" id="PS01357">
    <property type="entry name" value="ZF_ZZ_1"/>
    <property type="match status" value="1"/>
</dbReference>
<keyword evidence="7" id="KW-0862">Zinc</keyword>
<dbReference type="Pfam" id="PF05605">
    <property type="entry name" value="zf-Di19"/>
    <property type="match status" value="1"/>
</dbReference>
<dbReference type="Proteomes" id="UP000053268">
    <property type="component" value="Unassembled WGS sequence"/>
</dbReference>
<protein>
    <recommendedName>
        <fullName evidence="3">RING-type E3 ubiquitin transferase</fullName>
        <ecNumber evidence="3">2.3.2.27</ecNumber>
    </recommendedName>
</protein>
<feature type="domain" description="ZZ-type" evidence="10">
    <location>
        <begin position="4"/>
        <end position="60"/>
    </location>
</feature>
<comment type="similarity">
    <text evidence="2">Belongs to the KCMF1 family.</text>
</comment>
<dbReference type="InterPro" id="IPR000433">
    <property type="entry name" value="Znf_ZZ"/>
</dbReference>
<dbReference type="GO" id="GO:0005886">
    <property type="term" value="C:plasma membrane"/>
    <property type="evidence" value="ECO:0007669"/>
    <property type="project" value="TreeGrafter"/>
</dbReference>
<dbReference type="InterPro" id="IPR050774">
    <property type="entry name" value="KCMF1/Dystrophin"/>
</dbReference>
<evidence type="ECO:0000256" key="6">
    <source>
        <dbReference type="ARBA" id="ARBA00022771"/>
    </source>
</evidence>
<dbReference type="GO" id="GO:0045202">
    <property type="term" value="C:synapse"/>
    <property type="evidence" value="ECO:0007669"/>
    <property type="project" value="GOC"/>
</dbReference>
<feature type="region of interest" description="Disordered" evidence="9">
    <location>
        <begin position="415"/>
        <end position="441"/>
    </location>
</feature>
<feature type="compositionally biased region" description="Polar residues" evidence="9">
    <location>
        <begin position="465"/>
        <end position="481"/>
    </location>
</feature>
<keyword evidence="12" id="KW-1185">Reference proteome</keyword>